<dbReference type="VEuPathDB" id="VectorBase:AFUN2_012555"/>
<dbReference type="EnsemblMetazoa" id="AFUN021383-RA">
    <property type="protein sequence ID" value="AFUN021383-PA"/>
    <property type="gene ID" value="AFUN021383"/>
</dbReference>
<protein>
    <recommendedName>
        <fullName evidence="3">Protein TsetseEP domain-containing protein</fullName>
    </recommendedName>
</protein>
<feature type="signal peptide" evidence="1">
    <location>
        <begin position="1"/>
        <end position="24"/>
    </location>
</feature>
<dbReference type="VEuPathDB" id="VectorBase:AFUN021383"/>
<keyword evidence="1" id="KW-0732">Signal</keyword>
<reference evidence="2" key="1">
    <citation type="submission" date="2020-05" db="UniProtKB">
        <authorList>
            <consortium name="EnsemblMetazoa"/>
        </authorList>
    </citation>
    <scope>IDENTIFICATION</scope>
    <source>
        <strain evidence="2">FUMOZ</strain>
    </source>
</reference>
<dbReference type="AlphaFoldDB" id="A0A4Y0BNQ9"/>
<organism evidence="2">
    <name type="scientific">Anopheles funestus</name>
    <name type="common">African malaria mosquito</name>
    <dbReference type="NCBI Taxonomy" id="62324"/>
    <lineage>
        <taxon>Eukaryota</taxon>
        <taxon>Metazoa</taxon>
        <taxon>Ecdysozoa</taxon>
        <taxon>Arthropoda</taxon>
        <taxon>Hexapoda</taxon>
        <taxon>Insecta</taxon>
        <taxon>Pterygota</taxon>
        <taxon>Neoptera</taxon>
        <taxon>Endopterygota</taxon>
        <taxon>Diptera</taxon>
        <taxon>Nematocera</taxon>
        <taxon>Culicoidea</taxon>
        <taxon>Culicidae</taxon>
        <taxon>Anophelinae</taxon>
        <taxon>Anopheles</taxon>
    </lineage>
</organism>
<evidence type="ECO:0000256" key="1">
    <source>
        <dbReference type="SAM" id="SignalP"/>
    </source>
</evidence>
<name>A0A4Y0BNQ9_ANOFN</name>
<sequence>MTRRSLLWFAVLAALLINLHYASAQLDSTIVNRRTSINSTLSSFSSNVVNKVNEYGSKFTSLRNDMSFQLKSASDTLTSFLSDKQIGDNALLASDVLSASSTTLSASVSASITVSGTFSTVGSCLNTKTQASVSATFSAFTSAQASYFNIITSSSSSYLATCRSRFSNMANDLVNQCADRVQDCLNDENNELSRVNSILNNFMTLMRQHYQALTNHIRYCSSLGSTSSRTEVKAEINACLKGISTYVGPLYKATMEQQFQLVNAMLQLEVVASNDRVKSCMNQVNKTYTAMAEAIVPALNQCLQNGQ</sequence>
<feature type="chain" id="PRO_5021376739" description="Protein TsetseEP domain-containing protein" evidence="1">
    <location>
        <begin position="25"/>
        <end position="307"/>
    </location>
</feature>
<accession>A0A4Y0BNQ9</accession>
<proteinExistence type="predicted"/>
<evidence type="ECO:0008006" key="3">
    <source>
        <dbReference type="Google" id="ProtNLM"/>
    </source>
</evidence>
<evidence type="ECO:0000313" key="2">
    <source>
        <dbReference type="EnsemblMetazoa" id="AFUN021383-PA"/>
    </source>
</evidence>